<evidence type="ECO:0000313" key="2">
    <source>
        <dbReference type="EMBL" id="SEH75774.1"/>
    </source>
</evidence>
<dbReference type="EMBL" id="FNWX01000026">
    <property type="protein sequence ID" value="SEH75774.1"/>
    <property type="molecule type" value="Genomic_DNA"/>
</dbReference>
<evidence type="ECO:0000313" key="4">
    <source>
        <dbReference type="Proteomes" id="UP000267623"/>
    </source>
</evidence>
<protein>
    <submittedName>
        <fullName evidence="2">Uncharacterized protein</fullName>
    </submittedName>
</protein>
<proteinExistence type="predicted"/>
<evidence type="ECO:0000313" key="3">
    <source>
        <dbReference type="Proteomes" id="UP000198555"/>
    </source>
</evidence>
<dbReference type="EMBL" id="RJTU01000028">
    <property type="protein sequence ID" value="ROI14273.1"/>
    <property type="molecule type" value="Genomic_DNA"/>
</dbReference>
<gene>
    <name evidence="1" type="ORF">EGH73_03870</name>
    <name evidence="2" type="ORF">SAMN05421793_12633</name>
</gene>
<organism evidence="2 3">
    <name type="scientific">Epilithonimonas hominis</name>
    <dbReference type="NCBI Taxonomy" id="420404"/>
    <lineage>
        <taxon>Bacteria</taxon>
        <taxon>Pseudomonadati</taxon>
        <taxon>Bacteroidota</taxon>
        <taxon>Flavobacteriia</taxon>
        <taxon>Flavobacteriales</taxon>
        <taxon>Weeksellaceae</taxon>
        <taxon>Chryseobacterium group</taxon>
        <taxon>Epilithonimonas</taxon>
    </lineage>
</organism>
<dbReference type="STRING" id="420404.SAMN05421793_12633"/>
<reference evidence="2" key="2">
    <citation type="submission" date="2016-10" db="EMBL/GenBank/DDBJ databases">
        <authorList>
            <person name="de Groot N.N."/>
        </authorList>
    </citation>
    <scope>NUCLEOTIDE SEQUENCE [LARGE SCALE GENOMIC DNA]</scope>
    <source>
        <strain evidence="2">DSM 19326</strain>
    </source>
</reference>
<dbReference type="Proteomes" id="UP000267623">
    <property type="component" value="Unassembled WGS sequence"/>
</dbReference>
<reference evidence="4" key="4">
    <citation type="submission" date="2018-11" db="EMBL/GenBank/DDBJ databases">
        <title>Proposal to divide the Flavobacteriaceae and reorganize its genera based on Amino Acid Identity values calculated from whole genome sequences.</title>
        <authorList>
            <person name="Nicholson A.C."/>
            <person name="Gulvik C.A."/>
            <person name="Whitney A.M."/>
            <person name="Humrighouse B.W."/>
            <person name="Bell M."/>
            <person name="Holmes B."/>
            <person name="Steigerwalt A."/>
            <person name="Villarma A."/>
            <person name="Sheth M."/>
            <person name="Batra D."/>
            <person name="Pryor J."/>
            <person name="Bernardet J.-F."/>
            <person name="Hugo C."/>
            <person name="Kampfer P."/>
            <person name="Newman J."/>
            <person name="Mcquiston J."/>
        </authorList>
    </citation>
    <scope>NUCLEOTIDE SEQUENCE [LARGE SCALE GENOMIC DNA]</scope>
    <source>
        <strain evidence="4">DSM 22165</strain>
    </source>
</reference>
<sequence length="79" mass="9515">MIITKKELIKICDRFLSEEVNKDELIHFARTVMFDDEDRYECEDELVEEILSQWDNKKSQHKINKTGIKLLRNILSEMN</sequence>
<dbReference type="Proteomes" id="UP000198555">
    <property type="component" value="Unassembled WGS sequence"/>
</dbReference>
<dbReference type="RefSeq" id="WP_089770350.1">
    <property type="nucleotide sequence ID" value="NZ_DAMBVG010000016.1"/>
</dbReference>
<accession>A0A1H6KJJ0</accession>
<evidence type="ECO:0000313" key="1">
    <source>
        <dbReference type="EMBL" id="ROI14273.1"/>
    </source>
</evidence>
<keyword evidence="3" id="KW-1185">Reference proteome</keyword>
<reference evidence="1" key="3">
    <citation type="submission" date="2018-11" db="EMBL/GenBank/DDBJ databases">
        <title>Proposal to divide the Flavobacteriaceae and reorganize its genera based on Amino Acid Identity values calculated from whole genome sequences.</title>
        <authorList>
            <person name="Nicholson A.C."/>
            <person name="Gulvik C.A."/>
            <person name="Whitney A.M."/>
            <person name="Humrighouse B.W."/>
            <person name="Bell M."/>
            <person name="Holmes B."/>
            <person name="Steigerwalt A."/>
            <person name="Villarma A."/>
            <person name="Sheth M."/>
            <person name="Batra D."/>
            <person name="Pryor J."/>
            <person name="Bernardet J.-F."/>
            <person name="Hugo C."/>
            <person name="Kampfer P."/>
            <person name="Newman J."/>
            <person name="Mcquiston J.R."/>
        </authorList>
    </citation>
    <scope>NUCLEOTIDE SEQUENCE [LARGE SCALE GENOMIC DNA]</scope>
    <source>
        <strain evidence="1">DSM 22165</strain>
    </source>
</reference>
<name>A0A1H6KJJ0_9FLAO</name>
<dbReference type="AlphaFoldDB" id="A0A1H6KJJ0"/>
<reference evidence="3" key="1">
    <citation type="submission" date="2016-10" db="EMBL/GenBank/DDBJ databases">
        <authorList>
            <person name="Varghese N."/>
            <person name="Submissions S."/>
        </authorList>
    </citation>
    <scope>NUCLEOTIDE SEQUENCE [LARGE SCALE GENOMIC DNA]</scope>
    <source>
        <strain evidence="3">DSM 19326</strain>
    </source>
</reference>